<evidence type="ECO:0000256" key="2">
    <source>
        <dbReference type="ARBA" id="ARBA00022898"/>
    </source>
</evidence>
<accession>A0ABV9YGH7</accession>
<sequence length="313" mass="31489">MTRLVTRADVDAAAAVLDGVAVRTAVEALDAVPGLLLKREDTQPIGAFKLRGAFHAASRLDPAVRAAGLVTHSSGNHGRALAWTAARLGVPCTVVVPDDAVEAKVDAMAALGARLVRVPADEREQAADAVVAETGGALVPPFDHPDVIAGQGTVGAEIAAQVPGLTRVLVPVGGGGLISGIAAALAGTGVSVVGVEPELAGDAAESKRTGRPVRWDRARVARTAADGLRAAQLGALTWPHVEALVDDVVTVPEEALGRAARLLHAAGVPAEASGCVATAGALVHPDLVTDRTVAVVSGGNVDPGWIARVLAAR</sequence>
<dbReference type="RefSeq" id="WP_378034113.1">
    <property type="nucleotide sequence ID" value="NZ_JBHSIV010000001.1"/>
</dbReference>
<gene>
    <name evidence="4" type="ORF">ACFPBZ_01015</name>
</gene>
<keyword evidence="5" id="KW-1185">Reference proteome</keyword>
<reference evidence="5" key="1">
    <citation type="journal article" date="2019" name="Int. J. Syst. Evol. Microbiol.">
        <title>The Global Catalogue of Microorganisms (GCM) 10K type strain sequencing project: providing services to taxonomists for standard genome sequencing and annotation.</title>
        <authorList>
            <consortium name="The Broad Institute Genomics Platform"/>
            <consortium name="The Broad Institute Genome Sequencing Center for Infectious Disease"/>
            <person name="Wu L."/>
            <person name="Ma J."/>
        </authorList>
    </citation>
    <scope>NUCLEOTIDE SEQUENCE [LARGE SCALE GENOMIC DNA]</scope>
    <source>
        <strain evidence="5">CGMCC 4.7093</strain>
    </source>
</reference>
<keyword evidence="2" id="KW-0663">Pyridoxal phosphate</keyword>
<protein>
    <submittedName>
        <fullName evidence="4">Threonine/serine dehydratase</fullName>
    </submittedName>
</protein>
<dbReference type="SUPFAM" id="SSF53686">
    <property type="entry name" value="Tryptophan synthase beta subunit-like PLP-dependent enzymes"/>
    <property type="match status" value="1"/>
</dbReference>
<dbReference type="InterPro" id="IPR036052">
    <property type="entry name" value="TrpB-like_PALP_sf"/>
</dbReference>
<organism evidence="4 5">
    <name type="scientific">Actinomycetospora atypica</name>
    <dbReference type="NCBI Taxonomy" id="1290095"/>
    <lineage>
        <taxon>Bacteria</taxon>
        <taxon>Bacillati</taxon>
        <taxon>Actinomycetota</taxon>
        <taxon>Actinomycetes</taxon>
        <taxon>Pseudonocardiales</taxon>
        <taxon>Pseudonocardiaceae</taxon>
        <taxon>Actinomycetospora</taxon>
    </lineage>
</organism>
<dbReference type="CDD" id="cd01562">
    <property type="entry name" value="Thr-dehyd"/>
    <property type="match status" value="1"/>
</dbReference>
<comment type="cofactor">
    <cofactor evidence="1">
        <name>pyridoxal 5'-phosphate</name>
        <dbReference type="ChEBI" id="CHEBI:597326"/>
    </cofactor>
</comment>
<dbReference type="InterPro" id="IPR001926">
    <property type="entry name" value="TrpB-like_PALP"/>
</dbReference>
<evidence type="ECO:0000313" key="4">
    <source>
        <dbReference type="EMBL" id="MFC5060772.1"/>
    </source>
</evidence>
<dbReference type="Pfam" id="PF00291">
    <property type="entry name" value="PALP"/>
    <property type="match status" value="1"/>
</dbReference>
<comment type="caution">
    <text evidence="4">The sequence shown here is derived from an EMBL/GenBank/DDBJ whole genome shotgun (WGS) entry which is preliminary data.</text>
</comment>
<dbReference type="Proteomes" id="UP001595947">
    <property type="component" value="Unassembled WGS sequence"/>
</dbReference>
<name>A0ABV9YGH7_9PSEU</name>
<dbReference type="PANTHER" id="PTHR43050">
    <property type="entry name" value="SERINE / THREONINE RACEMASE FAMILY MEMBER"/>
    <property type="match status" value="1"/>
</dbReference>
<proteinExistence type="predicted"/>
<feature type="domain" description="Tryptophan synthase beta chain-like PALP" evidence="3">
    <location>
        <begin position="33"/>
        <end position="298"/>
    </location>
</feature>
<evidence type="ECO:0000256" key="1">
    <source>
        <dbReference type="ARBA" id="ARBA00001933"/>
    </source>
</evidence>
<evidence type="ECO:0000313" key="5">
    <source>
        <dbReference type="Proteomes" id="UP001595947"/>
    </source>
</evidence>
<dbReference type="Gene3D" id="3.40.50.1100">
    <property type="match status" value="2"/>
</dbReference>
<dbReference type="EMBL" id="JBHSIV010000001">
    <property type="protein sequence ID" value="MFC5060772.1"/>
    <property type="molecule type" value="Genomic_DNA"/>
</dbReference>
<dbReference type="PANTHER" id="PTHR43050:SF1">
    <property type="entry name" value="SERINE RACEMASE"/>
    <property type="match status" value="1"/>
</dbReference>
<evidence type="ECO:0000259" key="3">
    <source>
        <dbReference type="Pfam" id="PF00291"/>
    </source>
</evidence>